<dbReference type="EMBL" id="JACOOX010000001">
    <property type="protein sequence ID" value="MBC5661400.1"/>
    <property type="molecule type" value="Genomic_DNA"/>
</dbReference>
<dbReference type="InterPro" id="IPR013750">
    <property type="entry name" value="GHMP_kinase_C_dom"/>
</dbReference>
<dbReference type="InterPro" id="IPR020568">
    <property type="entry name" value="Ribosomal_Su5_D2-typ_SF"/>
</dbReference>
<dbReference type="PIRSF" id="PIRSF010376">
    <property type="entry name" value="IspE"/>
    <property type="match status" value="1"/>
</dbReference>
<dbReference type="GO" id="GO:0019288">
    <property type="term" value="P:isopentenyl diphosphate biosynthetic process, methylerythritol 4-phosphate pathway"/>
    <property type="evidence" value="ECO:0007669"/>
    <property type="project" value="UniProtKB-UniRule"/>
</dbReference>
<dbReference type="GO" id="GO:0016114">
    <property type="term" value="P:terpenoid biosynthetic process"/>
    <property type="evidence" value="ECO:0007669"/>
    <property type="project" value="UniProtKB-UniRule"/>
</dbReference>
<keyword evidence="7 9" id="KW-0067">ATP-binding</keyword>
<dbReference type="GO" id="GO:0005524">
    <property type="term" value="F:ATP binding"/>
    <property type="evidence" value="ECO:0007669"/>
    <property type="project" value="UniProtKB-UniRule"/>
</dbReference>
<protein>
    <recommendedName>
        <fullName evidence="3 9">4-diphosphocytidyl-2-C-methyl-D-erythritol kinase</fullName>
        <shortName evidence="9">CMK</shortName>
        <ecNumber evidence="2 9">2.7.1.148</ecNumber>
    </recommendedName>
    <alternativeName>
        <fullName evidence="8 9">4-(cytidine-5'-diphospho)-2-C-methyl-D-erythritol kinase</fullName>
    </alternativeName>
</protein>
<organism evidence="12 13">
    <name type="scientific">Coprococcus hominis</name>
    <name type="common">ex Liu et al. 2022</name>
    <dbReference type="NCBI Taxonomy" id="2763039"/>
    <lineage>
        <taxon>Bacteria</taxon>
        <taxon>Bacillati</taxon>
        <taxon>Bacillota</taxon>
        <taxon>Clostridia</taxon>
        <taxon>Lachnospirales</taxon>
        <taxon>Lachnospiraceae</taxon>
        <taxon>Coprococcus</taxon>
    </lineage>
</organism>
<accession>A0A8I0AMI1</accession>
<comment type="catalytic activity">
    <reaction evidence="9">
        <text>4-CDP-2-C-methyl-D-erythritol + ATP = 4-CDP-2-C-methyl-D-erythritol 2-phosphate + ADP + H(+)</text>
        <dbReference type="Rhea" id="RHEA:18437"/>
        <dbReference type="ChEBI" id="CHEBI:15378"/>
        <dbReference type="ChEBI" id="CHEBI:30616"/>
        <dbReference type="ChEBI" id="CHEBI:57823"/>
        <dbReference type="ChEBI" id="CHEBI:57919"/>
        <dbReference type="ChEBI" id="CHEBI:456216"/>
        <dbReference type="EC" id="2.7.1.148"/>
    </reaction>
</comment>
<dbReference type="PANTHER" id="PTHR43527">
    <property type="entry name" value="4-DIPHOSPHOCYTIDYL-2-C-METHYL-D-ERYTHRITOL KINASE, CHLOROPLASTIC"/>
    <property type="match status" value="1"/>
</dbReference>
<dbReference type="AlphaFoldDB" id="A0A8I0AMI1"/>
<dbReference type="Pfam" id="PF08544">
    <property type="entry name" value="GHMP_kinases_C"/>
    <property type="match status" value="1"/>
</dbReference>
<comment type="similarity">
    <text evidence="1 9">Belongs to the GHMP kinase family. IspE subfamily.</text>
</comment>
<dbReference type="HAMAP" id="MF_00061">
    <property type="entry name" value="IspE"/>
    <property type="match status" value="1"/>
</dbReference>
<feature type="domain" description="GHMP kinase C-terminal" evidence="11">
    <location>
        <begin position="201"/>
        <end position="272"/>
    </location>
</feature>
<dbReference type="Gene3D" id="3.30.230.10">
    <property type="match status" value="1"/>
</dbReference>
<dbReference type="InterPro" id="IPR014721">
    <property type="entry name" value="Ribsml_uS5_D2-typ_fold_subgr"/>
</dbReference>
<sequence length="287" mass="31786">MKIELQAYGKVNLGLDVLRRRPDGYHEVKMIMQTVKLHDTMTFDTVDEDVIVLSTNADELPVNEDNLVYKACRMLKQEYQITRGIRVFLQKELPVAAGMAGGSADAAAALIGMNKIFDLQIPKHKLMEYGVKLGADVPYCIMKGTALSEGIGEKLTALAPMPDCYILLAKPPIAVSTKMVYENLHANELKEHPDIDGMVMALEEQSLQGITERMENVLETVTEVRYPVIAEIKACMKECGAMNSLMSGSGPTVFGIFTEKEKAEKAADAIRNRKLAKQVFVTQPYNV</sequence>
<evidence type="ECO:0000256" key="2">
    <source>
        <dbReference type="ARBA" id="ARBA00012052"/>
    </source>
</evidence>
<dbReference type="Pfam" id="PF00288">
    <property type="entry name" value="GHMP_kinases_N"/>
    <property type="match status" value="1"/>
</dbReference>
<evidence type="ECO:0000259" key="10">
    <source>
        <dbReference type="Pfam" id="PF00288"/>
    </source>
</evidence>
<keyword evidence="4 9" id="KW-0808">Transferase</keyword>
<evidence type="ECO:0000256" key="1">
    <source>
        <dbReference type="ARBA" id="ARBA00009684"/>
    </source>
</evidence>
<proteinExistence type="inferred from homology"/>
<evidence type="ECO:0000256" key="5">
    <source>
        <dbReference type="ARBA" id="ARBA00022741"/>
    </source>
</evidence>
<dbReference type="PANTHER" id="PTHR43527:SF2">
    <property type="entry name" value="4-DIPHOSPHOCYTIDYL-2-C-METHYL-D-ERYTHRITOL KINASE, CHLOROPLASTIC"/>
    <property type="match status" value="1"/>
</dbReference>
<evidence type="ECO:0000256" key="6">
    <source>
        <dbReference type="ARBA" id="ARBA00022777"/>
    </source>
</evidence>
<feature type="binding site" evidence="9">
    <location>
        <begin position="94"/>
        <end position="104"/>
    </location>
    <ligand>
        <name>ATP</name>
        <dbReference type="ChEBI" id="CHEBI:30616"/>
    </ligand>
</feature>
<evidence type="ECO:0000256" key="8">
    <source>
        <dbReference type="ARBA" id="ARBA00032554"/>
    </source>
</evidence>
<evidence type="ECO:0000256" key="9">
    <source>
        <dbReference type="HAMAP-Rule" id="MF_00061"/>
    </source>
</evidence>
<evidence type="ECO:0000256" key="4">
    <source>
        <dbReference type="ARBA" id="ARBA00022679"/>
    </source>
</evidence>
<evidence type="ECO:0000256" key="7">
    <source>
        <dbReference type="ARBA" id="ARBA00022840"/>
    </source>
</evidence>
<dbReference type="SUPFAM" id="SSF55060">
    <property type="entry name" value="GHMP Kinase, C-terminal domain"/>
    <property type="match status" value="1"/>
</dbReference>
<dbReference type="UniPathway" id="UPA00056">
    <property type="reaction ID" value="UER00094"/>
</dbReference>
<keyword evidence="6 9" id="KW-0418">Kinase</keyword>
<comment type="pathway">
    <text evidence="9">Isoprenoid biosynthesis; isopentenyl diphosphate biosynthesis via DXP pathway; isopentenyl diphosphate from 1-deoxy-D-xylulose 5-phosphate: step 3/6.</text>
</comment>
<evidence type="ECO:0000256" key="3">
    <source>
        <dbReference type="ARBA" id="ARBA00017473"/>
    </source>
</evidence>
<name>A0A8I0AMI1_9FIRM</name>
<dbReference type="EC" id="2.7.1.148" evidence="2 9"/>
<dbReference type="GO" id="GO:0050515">
    <property type="term" value="F:4-(cytidine 5'-diphospho)-2-C-methyl-D-erythritol kinase activity"/>
    <property type="evidence" value="ECO:0007669"/>
    <property type="project" value="UniProtKB-UniRule"/>
</dbReference>
<keyword evidence="5 9" id="KW-0547">Nucleotide-binding</keyword>
<comment type="caution">
    <text evidence="12">The sequence shown here is derived from an EMBL/GenBank/DDBJ whole genome shotgun (WGS) entry which is preliminary data.</text>
</comment>
<keyword evidence="9" id="KW-0414">Isoprene biosynthesis</keyword>
<dbReference type="Gene3D" id="3.30.70.890">
    <property type="entry name" value="GHMP kinase, C-terminal domain"/>
    <property type="match status" value="1"/>
</dbReference>
<dbReference type="Proteomes" id="UP000615234">
    <property type="component" value="Unassembled WGS sequence"/>
</dbReference>
<gene>
    <name evidence="9" type="primary">ispE</name>
    <name evidence="12" type="ORF">H8S09_00580</name>
</gene>
<feature type="active site" evidence="9">
    <location>
        <position position="10"/>
    </location>
</feature>
<reference evidence="12 13" key="1">
    <citation type="submission" date="2020-08" db="EMBL/GenBank/DDBJ databases">
        <title>Genome public.</title>
        <authorList>
            <person name="Liu C."/>
            <person name="Sun Q."/>
        </authorList>
    </citation>
    <scope>NUCLEOTIDE SEQUENCE [LARGE SCALE GENOMIC DNA]</scope>
    <source>
        <strain evidence="12 13">NSJ-10</strain>
    </source>
</reference>
<comment type="function">
    <text evidence="9">Catalyzes the phosphorylation of the position 2 hydroxy group of 4-diphosphocytidyl-2C-methyl-D-erythritol.</text>
</comment>
<dbReference type="SUPFAM" id="SSF54211">
    <property type="entry name" value="Ribosomal protein S5 domain 2-like"/>
    <property type="match status" value="1"/>
</dbReference>
<evidence type="ECO:0000259" key="11">
    <source>
        <dbReference type="Pfam" id="PF08544"/>
    </source>
</evidence>
<dbReference type="NCBIfam" id="TIGR00154">
    <property type="entry name" value="ispE"/>
    <property type="match status" value="1"/>
</dbReference>
<dbReference type="InterPro" id="IPR006204">
    <property type="entry name" value="GHMP_kinase_N_dom"/>
</dbReference>
<dbReference type="InterPro" id="IPR004424">
    <property type="entry name" value="IspE"/>
</dbReference>
<keyword evidence="13" id="KW-1185">Reference proteome</keyword>
<dbReference type="InterPro" id="IPR036554">
    <property type="entry name" value="GHMP_kinase_C_sf"/>
</dbReference>
<dbReference type="NCBIfam" id="NF011202">
    <property type="entry name" value="PRK14608.1"/>
    <property type="match status" value="1"/>
</dbReference>
<feature type="domain" description="GHMP kinase N-terminal" evidence="10">
    <location>
        <begin position="66"/>
        <end position="144"/>
    </location>
</feature>
<evidence type="ECO:0000313" key="12">
    <source>
        <dbReference type="EMBL" id="MBC5661400.1"/>
    </source>
</evidence>
<dbReference type="RefSeq" id="WP_186847207.1">
    <property type="nucleotide sequence ID" value="NZ_JACOOX010000001.1"/>
</dbReference>
<evidence type="ECO:0000313" key="13">
    <source>
        <dbReference type="Proteomes" id="UP000615234"/>
    </source>
</evidence>
<feature type="active site" evidence="9">
    <location>
        <position position="136"/>
    </location>
</feature>